<dbReference type="Proteomes" id="UP000249377">
    <property type="component" value="Unassembled WGS sequence"/>
</dbReference>
<keyword evidence="8" id="KW-1185">Reference proteome</keyword>
<dbReference type="GO" id="GO:0016020">
    <property type="term" value="C:membrane"/>
    <property type="evidence" value="ECO:0007669"/>
    <property type="project" value="UniProtKB-SubCell"/>
</dbReference>
<comment type="caution">
    <text evidence="7">The sequence shown here is derived from an EMBL/GenBank/DDBJ whole genome shotgun (WGS) entry which is preliminary data.</text>
</comment>
<keyword evidence="3 5" id="KW-1133">Transmembrane helix</keyword>
<accession>A0A328UHQ3</accession>
<comment type="subcellular location">
    <subcellularLocation>
        <location evidence="1">Membrane</location>
        <topology evidence="1">Multi-pass membrane protein</topology>
    </subcellularLocation>
</comment>
<dbReference type="InterPro" id="IPR036412">
    <property type="entry name" value="HAD-like_sf"/>
</dbReference>
<sequence length="311" mass="34137">MKRADAAAGRPGSGKASGREPVAMPKIGLRIIKSSVAVALCFLVYFLRGQQGTPFYSAIAAVLCMQPDTSNSLKVGWNRTVGTLIGGFCGMLVLLVERYWLPPQYPALPYLVTAAAIIPLIYATLLVKKPTASYITCVVFMSITVSHGADINPYLFAFNRTLDTLIGIFVSLAVNNIRLFWREDRENLLALDLGRLFQVEAGKQPYVRVHLKRLLERGARVAFFTQRSPAYLMRALGGVKPEMPVVVLGGSALYRVAENRYEVLETLPRDEVPRLLALFARQGPLLCLYGDKPHAACVLRRGACARGPGLL</sequence>
<dbReference type="Pfam" id="PF13515">
    <property type="entry name" value="FUSC_2"/>
    <property type="match status" value="1"/>
</dbReference>
<feature type="transmembrane region" description="Helical" evidence="5">
    <location>
        <begin position="81"/>
        <end position="101"/>
    </location>
</feature>
<feature type="transmembrane region" description="Helical" evidence="5">
    <location>
        <begin position="107"/>
        <end position="127"/>
    </location>
</feature>
<keyword evidence="4 5" id="KW-0472">Membrane</keyword>
<feature type="transmembrane region" description="Helical" evidence="5">
    <location>
        <begin position="134"/>
        <end position="156"/>
    </location>
</feature>
<feature type="domain" description="Integral membrane bound transporter" evidence="6">
    <location>
        <begin position="41"/>
        <end position="174"/>
    </location>
</feature>
<dbReference type="SUPFAM" id="SSF56784">
    <property type="entry name" value="HAD-like"/>
    <property type="match status" value="1"/>
</dbReference>
<dbReference type="AlphaFoldDB" id="A0A328UHQ3"/>
<organism evidence="7 8">
    <name type="scientific">Hydrogeniiclostridium mannosilyticum</name>
    <dbReference type="NCBI Taxonomy" id="2764322"/>
    <lineage>
        <taxon>Bacteria</taxon>
        <taxon>Bacillati</taxon>
        <taxon>Bacillota</taxon>
        <taxon>Clostridia</taxon>
        <taxon>Eubacteriales</taxon>
        <taxon>Acutalibacteraceae</taxon>
        <taxon>Hydrogeniiclostridium</taxon>
    </lineage>
</organism>
<dbReference type="InterPro" id="IPR049453">
    <property type="entry name" value="Memb_transporter_dom"/>
</dbReference>
<protein>
    <recommendedName>
        <fullName evidence="6">Integral membrane bound transporter domain-containing protein</fullName>
    </recommendedName>
</protein>
<evidence type="ECO:0000313" key="7">
    <source>
        <dbReference type="EMBL" id="RAQ28744.1"/>
    </source>
</evidence>
<evidence type="ECO:0000259" key="6">
    <source>
        <dbReference type="Pfam" id="PF13515"/>
    </source>
</evidence>
<evidence type="ECO:0000313" key="8">
    <source>
        <dbReference type="Proteomes" id="UP000249377"/>
    </source>
</evidence>
<evidence type="ECO:0000256" key="5">
    <source>
        <dbReference type="SAM" id="Phobius"/>
    </source>
</evidence>
<evidence type="ECO:0000256" key="4">
    <source>
        <dbReference type="ARBA" id="ARBA00023136"/>
    </source>
</evidence>
<dbReference type="EMBL" id="QLYR01000004">
    <property type="protein sequence ID" value="RAQ28744.1"/>
    <property type="molecule type" value="Genomic_DNA"/>
</dbReference>
<gene>
    <name evidence="7" type="ORF">DPQ25_08095</name>
</gene>
<reference evidence="7 8" key="1">
    <citation type="submission" date="2018-06" db="EMBL/GenBank/DDBJ databases">
        <title>Noncontiguous genome sequence of Ruminococcaceae bacterium ASD2818.</title>
        <authorList>
            <person name="Chaplin A.V."/>
            <person name="Sokolova S.R."/>
            <person name="Kochetkova T.O."/>
            <person name="Goltsov A.Y."/>
            <person name="Trofimov D.Y."/>
            <person name="Efimov B.A."/>
        </authorList>
    </citation>
    <scope>NUCLEOTIDE SEQUENCE [LARGE SCALE GENOMIC DNA]</scope>
    <source>
        <strain evidence="7 8">ASD2818</strain>
    </source>
</reference>
<evidence type="ECO:0000256" key="3">
    <source>
        <dbReference type="ARBA" id="ARBA00022989"/>
    </source>
</evidence>
<evidence type="ECO:0000256" key="2">
    <source>
        <dbReference type="ARBA" id="ARBA00022692"/>
    </source>
</evidence>
<proteinExistence type="predicted"/>
<name>A0A328UHQ3_9FIRM</name>
<keyword evidence="2 5" id="KW-0812">Transmembrane</keyword>
<evidence type="ECO:0000256" key="1">
    <source>
        <dbReference type="ARBA" id="ARBA00004141"/>
    </source>
</evidence>